<reference evidence="3" key="1">
    <citation type="submission" date="2017-02" db="UniProtKB">
        <authorList>
            <consortium name="WormBaseParasite"/>
        </authorList>
    </citation>
    <scope>IDENTIFICATION</scope>
</reference>
<sequence>MKCKATFKGKAVATVCYVADRDTNLVGLDWIDIFDVLKPKVRSIASSHTRIKEECRRTENLDQADCLSPLIDNQSAKNEETVGRVCVV</sequence>
<evidence type="ECO:0000313" key="1">
    <source>
        <dbReference type="EMBL" id="VDL61675.1"/>
    </source>
</evidence>
<gene>
    <name evidence="1" type="ORF">HDID_LOCUS9357</name>
</gene>
<protein>
    <submittedName>
        <fullName evidence="3">Reverse transcriptase domain-containing protein</fullName>
    </submittedName>
</protein>
<dbReference type="AlphaFoldDB" id="A0A0R3SUZ6"/>
<organism evidence="3">
    <name type="scientific">Hymenolepis diminuta</name>
    <name type="common">Rat tapeworm</name>
    <dbReference type="NCBI Taxonomy" id="6216"/>
    <lineage>
        <taxon>Eukaryota</taxon>
        <taxon>Metazoa</taxon>
        <taxon>Spiralia</taxon>
        <taxon>Lophotrochozoa</taxon>
        <taxon>Platyhelminthes</taxon>
        <taxon>Cestoda</taxon>
        <taxon>Eucestoda</taxon>
        <taxon>Cyclophyllidea</taxon>
        <taxon>Hymenolepididae</taxon>
        <taxon>Hymenolepis</taxon>
    </lineage>
</organism>
<evidence type="ECO:0000313" key="2">
    <source>
        <dbReference type="Proteomes" id="UP000274504"/>
    </source>
</evidence>
<proteinExistence type="predicted"/>
<evidence type="ECO:0000313" key="3">
    <source>
        <dbReference type="WBParaSite" id="HDID_0000935901-mRNA-1"/>
    </source>
</evidence>
<reference evidence="1 2" key="2">
    <citation type="submission" date="2018-11" db="EMBL/GenBank/DDBJ databases">
        <authorList>
            <consortium name="Pathogen Informatics"/>
        </authorList>
    </citation>
    <scope>NUCLEOTIDE SEQUENCE [LARGE SCALE GENOMIC DNA]</scope>
</reference>
<dbReference type="Proteomes" id="UP000274504">
    <property type="component" value="Unassembled WGS sequence"/>
</dbReference>
<dbReference type="WBParaSite" id="HDID_0000935901-mRNA-1">
    <property type="protein sequence ID" value="HDID_0000935901-mRNA-1"/>
    <property type="gene ID" value="HDID_0000935901"/>
</dbReference>
<name>A0A0R3SUZ6_HYMDI</name>
<dbReference type="EMBL" id="UYSG01011273">
    <property type="protein sequence ID" value="VDL61675.1"/>
    <property type="molecule type" value="Genomic_DNA"/>
</dbReference>
<accession>A0A0R3SUZ6</accession>